<keyword evidence="1 2" id="KW-0238">DNA-binding</keyword>
<dbReference type="PANTHER" id="PTHR43479:SF7">
    <property type="entry name" value="TETR-FAMILY TRANSCRIPTIONAL REGULATOR"/>
    <property type="match status" value="1"/>
</dbReference>
<protein>
    <submittedName>
        <fullName evidence="4">TetR/AcrR family transcriptional regulator C-terminal domain-containing protein</fullName>
    </submittedName>
</protein>
<sequence length="204" mass="23675">MPYAVSEHTKAMLCQALKKKMVQKPLDKITIRELADDCGLKRQAFYYHFQDIYDLVRWMFQQEAVSLLRQHDGALLWQEGLLQLLRYIEENRAVCRCALQSLGRSYISMFFRDDIHAIIHRTVDELHRQAHFLQAPGQGELLTQFYVIALAGVVESWVLGELKCSAEELVDFIDRLLKDQLRGAIDRQKEESLRLNRPQGGLAT</sequence>
<dbReference type="RefSeq" id="WP_186878915.1">
    <property type="nucleotide sequence ID" value="NZ_JACOPN010000007.1"/>
</dbReference>
<evidence type="ECO:0000259" key="3">
    <source>
        <dbReference type="PROSITE" id="PS50977"/>
    </source>
</evidence>
<dbReference type="InterPro" id="IPR001647">
    <property type="entry name" value="HTH_TetR"/>
</dbReference>
<dbReference type="PANTHER" id="PTHR43479">
    <property type="entry name" value="ACREF/ENVCD OPERON REPRESSOR-RELATED"/>
    <property type="match status" value="1"/>
</dbReference>
<comment type="caution">
    <text evidence="4">The sequence shown here is derived from an EMBL/GenBank/DDBJ whole genome shotgun (WGS) entry which is preliminary data.</text>
</comment>
<dbReference type="Pfam" id="PF00440">
    <property type="entry name" value="TetR_N"/>
    <property type="match status" value="1"/>
</dbReference>
<organism evidence="4 5">
    <name type="scientific">Flintibacter faecis</name>
    <dbReference type="NCBI Taxonomy" id="2763047"/>
    <lineage>
        <taxon>Bacteria</taxon>
        <taxon>Bacillati</taxon>
        <taxon>Bacillota</taxon>
        <taxon>Clostridia</taxon>
        <taxon>Eubacteriales</taxon>
        <taxon>Flintibacter</taxon>
    </lineage>
</organism>
<dbReference type="Pfam" id="PF14278">
    <property type="entry name" value="TetR_C_8"/>
    <property type="match status" value="1"/>
</dbReference>
<dbReference type="Proteomes" id="UP000602260">
    <property type="component" value="Unassembled WGS sequence"/>
</dbReference>
<dbReference type="InterPro" id="IPR039532">
    <property type="entry name" value="TetR_C_Firmicutes"/>
</dbReference>
<accession>A0A8J6J6E9</accession>
<evidence type="ECO:0000313" key="4">
    <source>
        <dbReference type="EMBL" id="MBC5717732.1"/>
    </source>
</evidence>
<dbReference type="InterPro" id="IPR050624">
    <property type="entry name" value="HTH-type_Tx_Regulator"/>
</dbReference>
<dbReference type="AlphaFoldDB" id="A0A8J6J6E9"/>
<feature type="DNA-binding region" description="H-T-H motif" evidence="2">
    <location>
        <begin position="30"/>
        <end position="49"/>
    </location>
</feature>
<dbReference type="PROSITE" id="PS50977">
    <property type="entry name" value="HTH_TETR_2"/>
    <property type="match status" value="1"/>
</dbReference>
<dbReference type="GO" id="GO:0003677">
    <property type="term" value="F:DNA binding"/>
    <property type="evidence" value="ECO:0007669"/>
    <property type="project" value="UniProtKB-UniRule"/>
</dbReference>
<keyword evidence="5" id="KW-1185">Reference proteome</keyword>
<evidence type="ECO:0000256" key="1">
    <source>
        <dbReference type="ARBA" id="ARBA00023125"/>
    </source>
</evidence>
<dbReference type="InterPro" id="IPR009057">
    <property type="entry name" value="Homeodomain-like_sf"/>
</dbReference>
<feature type="domain" description="HTH tetR-type" evidence="3">
    <location>
        <begin position="7"/>
        <end position="67"/>
    </location>
</feature>
<dbReference type="EMBL" id="JACOPN010000007">
    <property type="protein sequence ID" value="MBC5717732.1"/>
    <property type="molecule type" value="Genomic_DNA"/>
</dbReference>
<evidence type="ECO:0000313" key="5">
    <source>
        <dbReference type="Proteomes" id="UP000602260"/>
    </source>
</evidence>
<proteinExistence type="predicted"/>
<reference evidence="4" key="1">
    <citation type="submission" date="2020-08" db="EMBL/GenBank/DDBJ databases">
        <title>Genome public.</title>
        <authorList>
            <person name="Liu C."/>
            <person name="Sun Q."/>
        </authorList>
    </citation>
    <scope>NUCLEOTIDE SEQUENCE</scope>
    <source>
        <strain evidence="4">BX5</strain>
    </source>
</reference>
<evidence type="ECO:0000256" key="2">
    <source>
        <dbReference type="PROSITE-ProRule" id="PRU00335"/>
    </source>
</evidence>
<name>A0A8J6J6E9_9FIRM</name>
<dbReference type="SUPFAM" id="SSF46689">
    <property type="entry name" value="Homeodomain-like"/>
    <property type="match status" value="1"/>
</dbReference>
<gene>
    <name evidence="4" type="ORF">H8S55_10415</name>
</gene>
<dbReference type="Gene3D" id="1.10.357.10">
    <property type="entry name" value="Tetracycline Repressor, domain 2"/>
    <property type="match status" value="1"/>
</dbReference>